<dbReference type="CDD" id="cd11493">
    <property type="entry name" value="SLC5sbd_NIS-like_u1"/>
    <property type="match status" value="1"/>
</dbReference>
<dbReference type="InterPro" id="IPR001734">
    <property type="entry name" value="Na/solute_symporter"/>
</dbReference>
<evidence type="ECO:0000256" key="7">
    <source>
        <dbReference type="ARBA" id="ARBA00023053"/>
    </source>
</evidence>
<protein>
    <submittedName>
        <fullName evidence="13">Sodium:solute symporter</fullName>
    </submittedName>
</protein>
<reference evidence="13 14" key="1">
    <citation type="submission" date="2020-12" db="EMBL/GenBank/DDBJ databases">
        <authorList>
            <person name="Awala S.I."/>
            <person name="Gwak J.-H."/>
            <person name="Kim S.-J."/>
            <person name="Rhee S.-K."/>
        </authorList>
    </citation>
    <scope>NUCLEOTIDE SEQUENCE [LARGE SCALE GENOMIC DNA]</scope>
    <source>
        <strain evidence="13 14">IT5</strain>
    </source>
</reference>
<feature type="transmembrane region" description="Helical" evidence="12">
    <location>
        <begin position="428"/>
        <end position="449"/>
    </location>
</feature>
<evidence type="ECO:0000256" key="2">
    <source>
        <dbReference type="ARBA" id="ARBA00006434"/>
    </source>
</evidence>
<comment type="subcellular location">
    <subcellularLocation>
        <location evidence="1">Cell membrane</location>
        <topology evidence="1">Multi-pass membrane protein</topology>
    </subcellularLocation>
</comment>
<feature type="transmembrane region" description="Helical" evidence="12">
    <location>
        <begin position="101"/>
        <end position="122"/>
    </location>
</feature>
<evidence type="ECO:0000256" key="10">
    <source>
        <dbReference type="ARBA" id="ARBA00023201"/>
    </source>
</evidence>
<evidence type="ECO:0000256" key="8">
    <source>
        <dbReference type="ARBA" id="ARBA00023065"/>
    </source>
</evidence>
<dbReference type="NCBIfam" id="TIGR00813">
    <property type="entry name" value="sss"/>
    <property type="match status" value="1"/>
</dbReference>
<keyword evidence="9 12" id="KW-0472">Membrane</keyword>
<evidence type="ECO:0000256" key="11">
    <source>
        <dbReference type="RuleBase" id="RU362091"/>
    </source>
</evidence>
<keyword evidence="10" id="KW-0739">Sodium transport</keyword>
<evidence type="ECO:0000256" key="6">
    <source>
        <dbReference type="ARBA" id="ARBA00022989"/>
    </source>
</evidence>
<evidence type="ECO:0000256" key="4">
    <source>
        <dbReference type="ARBA" id="ARBA00022475"/>
    </source>
</evidence>
<evidence type="ECO:0000256" key="9">
    <source>
        <dbReference type="ARBA" id="ARBA00023136"/>
    </source>
</evidence>
<dbReference type="PANTHER" id="PTHR42985:SF47">
    <property type="entry name" value="INTEGRAL MEMBRANE TRANSPORT PROTEIN"/>
    <property type="match status" value="1"/>
</dbReference>
<dbReference type="InterPro" id="IPR038377">
    <property type="entry name" value="Na/Glc_symporter_sf"/>
</dbReference>
<evidence type="ECO:0000256" key="12">
    <source>
        <dbReference type="SAM" id="Phobius"/>
    </source>
</evidence>
<keyword evidence="8" id="KW-0406">Ion transport</keyword>
<evidence type="ECO:0000256" key="3">
    <source>
        <dbReference type="ARBA" id="ARBA00022448"/>
    </source>
</evidence>
<evidence type="ECO:0000313" key="14">
    <source>
        <dbReference type="Proteomes" id="UP000663088"/>
    </source>
</evidence>
<keyword evidence="4" id="KW-1003">Cell membrane</keyword>
<feature type="transmembrane region" description="Helical" evidence="12">
    <location>
        <begin position="379"/>
        <end position="400"/>
    </location>
</feature>
<dbReference type="PROSITE" id="PS50283">
    <property type="entry name" value="NA_SOLUT_SYMP_3"/>
    <property type="match status" value="1"/>
</dbReference>
<feature type="transmembrane region" description="Helical" evidence="12">
    <location>
        <begin position="69"/>
        <end position="89"/>
    </location>
</feature>
<dbReference type="Pfam" id="PF00474">
    <property type="entry name" value="SSF"/>
    <property type="match status" value="1"/>
</dbReference>
<feature type="transmembrane region" description="Helical" evidence="12">
    <location>
        <begin position="529"/>
        <end position="550"/>
    </location>
</feature>
<dbReference type="Proteomes" id="UP000663088">
    <property type="component" value="Chromosome"/>
</dbReference>
<accession>A0ABX7PYF0</accession>
<feature type="transmembrane region" description="Helical" evidence="12">
    <location>
        <begin position="216"/>
        <end position="240"/>
    </location>
</feature>
<dbReference type="PANTHER" id="PTHR42985">
    <property type="entry name" value="SODIUM-COUPLED MONOCARBOXYLATE TRANSPORTER"/>
    <property type="match status" value="1"/>
</dbReference>
<keyword evidence="7" id="KW-0915">Sodium</keyword>
<feature type="transmembrane region" description="Helical" evidence="12">
    <location>
        <begin position="490"/>
        <end position="509"/>
    </location>
</feature>
<feature type="transmembrane region" description="Helical" evidence="12">
    <location>
        <begin position="455"/>
        <end position="478"/>
    </location>
</feature>
<dbReference type="Gene3D" id="1.20.1730.10">
    <property type="entry name" value="Sodium/glucose cotransporter"/>
    <property type="match status" value="1"/>
</dbReference>
<feature type="transmembrane region" description="Helical" evidence="12">
    <location>
        <begin position="192"/>
        <end position="210"/>
    </location>
</feature>
<keyword evidence="6 12" id="KW-1133">Transmembrane helix</keyword>
<feature type="transmembrane region" description="Helical" evidence="12">
    <location>
        <begin position="29"/>
        <end position="49"/>
    </location>
</feature>
<evidence type="ECO:0000256" key="5">
    <source>
        <dbReference type="ARBA" id="ARBA00022692"/>
    </source>
</evidence>
<dbReference type="EMBL" id="CP065956">
    <property type="protein sequence ID" value="QSR87748.1"/>
    <property type="molecule type" value="Genomic_DNA"/>
</dbReference>
<evidence type="ECO:0000313" key="13">
    <source>
        <dbReference type="EMBL" id="QSR87748.1"/>
    </source>
</evidence>
<proteinExistence type="inferred from homology"/>
<keyword evidence="3" id="KW-0813">Transport</keyword>
<name>A0ABX7PYF0_9BACT</name>
<sequence length="569" mass="62630">MFLLFLCFDLPFYCKLKASKRSISMANPLAVDCAVVLFFFLATLGIGLASSRNGHEKKYDELTLGGRRMPWWAVLGSIIAAETSAGAFLGTPAEGYVLRDFTYLQLAIGTVLARVIIGFLFIKPFFQSGVHSIYQFLELRFGPLTQKMASATFLFSRMLATGTRLYVAAIILVVGAQVLLQKPLSRFQEILLYFFSIFIISSFTAFYTALGGIKAVIWTDLIQALIMLFGGIFAFLFILLKLSAVYPVAEILHQLFHRPWLTTGINPSKNLFGNLFDILALDYTLWSALIGSTFTTMATHGTDQDIVQRLLTAKNYQKSRLSLILSGLADIPIGFLFLSIGLLLSFYYSAYVDPSLPANPNEVFPYFIVSQLPGGIRGLVIAAIFATATGSLSAALNALATSFCQDWLQPSFDRLADEKKKVATLRRATLLFALLTSSIGMATALYTVYSPSARILPIILGIIGFTYGPLLGVFLLGMLTNNRGSDLGNVVAMIMGFLAVLVLSGIPAFDFQVYENKRALSFLHFFPHIAYPWRIGIGSLVTFCIGLLFSNKNKKTLAQKPLHSNQDSL</sequence>
<gene>
    <name evidence="13" type="ORF">EM20IM_04205</name>
</gene>
<keyword evidence="14" id="KW-1185">Reference proteome</keyword>
<keyword evidence="5 12" id="KW-0812">Transmembrane</keyword>
<organism evidence="13 14">
    <name type="scientific">Candidatus Methylacidiphilum infernorum</name>
    <dbReference type="NCBI Taxonomy" id="511746"/>
    <lineage>
        <taxon>Bacteria</taxon>
        <taxon>Pseudomonadati</taxon>
        <taxon>Verrucomicrobiota</taxon>
        <taxon>Methylacidiphilae</taxon>
        <taxon>Methylacidiphilales</taxon>
        <taxon>Methylacidiphilaceae</taxon>
        <taxon>Methylacidiphilum (ex Ratnadevi et al. 2023)</taxon>
    </lineage>
</organism>
<comment type="similarity">
    <text evidence="2 11">Belongs to the sodium:solute symporter (SSF) (TC 2.A.21) family.</text>
</comment>
<feature type="transmembrane region" description="Helical" evidence="12">
    <location>
        <begin position="163"/>
        <end position="180"/>
    </location>
</feature>
<dbReference type="InterPro" id="IPR051163">
    <property type="entry name" value="Sodium:Solute_Symporter_SSF"/>
</dbReference>
<evidence type="ECO:0000256" key="1">
    <source>
        <dbReference type="ARBA" id="ARBA00004651"/>
    </source>
</evidence>
<feature type="transmembrane region" description="Helical" evidence="12">
    <location>
        <begin position="323"/>
        <end position="348"/>
    </location>
</feature>